<dbReference type="InterPro" id="IPR050437">
    <property type="entry name" value="Ribos_protein_bS1-like"/>
</dbReference>
<feature type="domain" description="S1 motif" evidence="2">
    <location>
        <begin position="643"/>
        <end position="712"/>
    </location>
</feature>
<accession>A0ABS5VLX0</accession>
<dbReference type="EMBL" id="JAHESD010000002">
    <property type="protein sequence ID" value="MBT1701825.1"/>
    <property type="molecule type" value="Genomic_DNA"/>
</dbReference>
<dbReference type="Pfam" id="PF09371">
    <property type="entry name" value="Tex_N"/>
    <property type="match status" value="1"/>
</dbReference>
<dbReference type="Pfam" id="PF12836">
    <property type="entry name" value="HHH_3"/>
    <property type="match status" value="1"/>
</dbReference>
<dbReference type="SUPFAM" id="SSF158832">
    <property type="entry name" value="Tex N-terminal region-like"/>
    <property type="match status" value="1"/>
</dbReference>
<dbReference type="SMART" id="SM00316">
    <property type="entry name" value="S1"/>
    <property type="match status" value="1"/>
</dbReference>
<dbReference type="InterPro" id="IPR012337">
    <property type="entry name" value="RNaseH-like_sf"/>
</dbReference>
<dbReference type="SMART" id="SM00732">
    <property type="entry name" value="YqgFc"/>
    <property type="match status" value="1"/>
</dbReference>
<dbReference type="Pfam" id="PF16921">
    <property type="entry name" value="Tex_YqgF"/>
    <property type="match status" value="1"/>
</dbReference>
<dbReference type="RefSeq" id="WP_254151526.1">
    <property type="nucleotide sequence ID" value="NZ_JAHESD010000002.1"/>
</dbReference>
<dbReference type="Gene3D" id="3.30.420.140">
    <property type="entry name" value="YqgF/RNase H-like domain"/>
    <property type="match status" value="1"/>
</dbReference>
<evidence type="ECO:0000259" key="2">
    <source>
        <dbReference type="PROSITE" id="PS50126"/>
    </source>
</evidence>
<sequence>MENENISRWTEQIAKEFSLQLKHVKAVADLLTEGATIPFISRYRKELTGSMDEVAIANIRDRLEQLRELDKRRESIISSIEKQGKLTTELMQSIVAATTLAELEDIYLPYKPKRKTRATAAKEKGLEPLAQKIFDQENFNLEEYASTFIDTEKGVTQLQEALEGARDIIAEWISENQVTRKNIRELFWSEGVIESKVLKGKEAEGQKYKDYFEWNEPVAKTPSHRLLALRRGEKEGVLALDIYPPEEEAIAGIERQYIKTENAAAEQIRLAVKDCYKRLLRPSLETEVRMETKMKADEEAIKVFASNLKELLLAAPLGQKNVLALDPGFRTGCKLVCLDRQGQLLHYETIFPNDPQRETAKSAAIVKSLVEKHDIEAIAIGNGTASRETESFVKSIGLSKKVLVVMVNESGASVYSASEVARDEFPDKDVTVRGAVSIGRRLMDPLAELVKIDPKSIGVGQYQHDVDQTKLKQGLDDVVMSCVNSVGVEVNTASKELLSYVSGLSPALAKNIIEFRNQNGPFTDRATLMKVPRLGEKVFEQAAGFLRIHKAENPLDASAVHPESYPIVEKMAADLGCSVKDLMTSGELRKQLDLTKYVTDKVGLPTLNDILKELEKPGRDPRESFEVFSFTEGVNEIKDLKIGMKLPGIVTNVTNFGAFVDIGVHQDGLVHISHLSDKFIKDPKEAVTVQQKVMVTVVEVEVERKRIGLSMKSDPFAQAGETQGRGGNRPKQQRPKEKEASMEEKLAMLMNKFKK</sequence>
<reference evidence="3 4" key="1">
    <citation type="submission" date="2021-05" db="EMBL/GenBank/DDBJ databases">
        <title>A Polyphasic approach of four new species of the genus Ohtaekwangia: Ohtaekwangia histidinii sp. nov., Ohtaekwangia cretensis sp. nov., Ohtaekwangia indiensis sp. nov., Ohtaekwangia reichenbachii sp. nov. from diverse environment.</title>
        <authorList>
            <person name="Octaviana S."/>
        </authorList>
    </citation>
    <scope>NUCLEOTIDE SEQUENCE [LARGE SCALE GENOMIC DNA]</scope>
    <source>
        <strain evidence="3 4">PWU20</strain>
    </source>
</reference>
<protein>
    <submittedName>
        <fullName evidence="3">RNA-binding transcriptional accessory protein</fullName>
    </submittedName>
</protein>
<evidence type="ECO:0000313" key="3">
    <source>
        <dbReference type="EMBL" id="MBT1701825.1"/>
    </source>
</evidence>
<dbReference type="PROSITE" id="PS50126">
    <property type="entry name" value="S1"/>
    <property type="match status" value="1"/>
</dbReference>
<organism evidence="3 4">
    <name type="scientific">Chryseosolibacter indicus</name>
    <dbReference type="NCBI Taxonomy" id="2782351"/>
    <lineage>
        <taxon>Bacteria</taxon>
        <taxon>Pseudomonadati</taxon>
        <taxon>Bacteroidota</taxon>
        <taxon>Cytophagia</taxon>
        <taxon>Cytophagales</taxon>
        <taxon>Chryseotaleaceae</taxon>
        <taxon>Chryseosolibacter</taxon>
    </lineage>
</organism>
<dbReference type="SUPFAM" id="SSF47781">
    <property type="entry name" value="RuvA domain 2-like"/>
    <property type="match status" value="2"/>
</dbReference>
<dbReference type="SUPFAM" id="SSF53098">
    <property type="entry name" value="Ribonuclease H-like"/>
    <property type="match status" value="1"/>
</dbReference>
<dbReference type="InterPro" id="IPR055179">
    <property type="entry name" value="Tex-like_central_region"/>
</dbReference>
<dbReference type="Gene3D" id="1.10.3500.10">
    <property type="entry name" value="Tex N-terminal region-like"/>
    <property type="match status" value="1"/>
</dbReference>
<dbReference type="Gene3D" id="1.10.10.650">
    <property type="entry name" value="RuvA domain 2-like"/>
    <property type="match status" value="1"/>
</dbReference>
<evidence type="ECO:0000313" key="4">
    <source>
        <dbReference type="Proteomes" id="UP000772618"/>
    </source>
</evidence>
<name>A0ABS5VLX0_9BACT</name>
<dbReference type="InterPro" id="IPR023319">
    <property type="entry name" value="Tex-like_HTH_dom_sf"/>
</dbReference>
<feature type="compositionally biased region" description="Basic and acidic residues" evidence="1">
    <location>
        <begin position="734"/>
        <end position="743"/>
    </location>
</feature>
<keyword evidence="4" id="KW-1185">Reference proteome</keyword>
<dbReference type="Gene3D" id="2.40.50.140">
    <property type="entry name" value="Nucleic acid-binding proteins"/>
    <property type="match status" value="1"/>
</dbReference>
<feature type="region of interest" description="Disordered" evidence="1">
    <location>
        <begin position="711"/>
        <end position="743"/>
    </location>
</feature>
<dbReference type="InterPro" id="IPR041692">
    <property type="entry name" value="HHH_9"/>
</dbReference>
<dbReference type="InterPro" id="IPR023323">
    <property type="entry name" value="Tex-like_dom_sf"/>
</dbReference>
<dbReference type="Proteomes" id="UP000772618">
    <property type="component" value="Unassembled WGS sequence"/>
</dbReference>
<dbReference type="InterPro" id="IPR010994">
    <property type="entry name" value="RuvA_2-like"/>
</dbReference>
<comment type="caution">
    <text evidence="3">The sequence shown here is derived from an EMBL/GenBank/DDBJ whole genome shotgun (WGS) entry which is preliminary data.</text>
</comment>
<dbReference type="SUPFAM" id="SSF50249">
    <property type="entry name" value="Nucleic acid-binding proteins"/>
    <property type="match status" value="1"/>
</dbReference>
<dbReference type="InterPro" id="IPR032639">
    <property type="entry name" value="Tex_YqgF"/>
</dbReference>
<dbReference type="Pfam" id="PF17674">
    <property type="entry name" value="HHH_9"/>
    <property type="match status" value="1"/>
</dbReference>
<dbReference type="InterPro" id="IPR037027">
    <property type="entry name" value="YqgF/RNaseH-like_dom_sf"/>
</dbReference>
<gene>
    <name evidence="3" type="ORF">KK060_00940</name>
</gene>
<dbReference type="Pfam" id="PF22706">
    <property type="entry name" value="Tex_central_region"/>
    <property type="match status" value="1"/>
</dbReference>
<evidence type="ECO:0000256" key="1">
    <source>
        <dbReference type="SAM" id="MobiDB-lite"/>
    </source>
</evidence>
<dbReference type="Pfam" id="PF00575">
    <property type="entry name" value="S1"/>
    <property type="match status" value="1"/>
</dbReference>
<proteinExistence type="predicted"/>
<dbReference type="Gene3D" id="1.10.150.310">
    <property type="entry name" value="Tex RuvX-like domain-like"/>
    <property type="match status" value="1"/>
</dbReference>
<dbReference type="PANTHER" id="PTHR10724:SF10">
    <property type="entry name" value="S1 RNA-BINDING DOMAIN-CONTAINING PROTEIN 1"/>
    <property type="match status" value="1"/>
</dbReference>
<dbReference type="InterPro" id="IPR003029">
    <property type="entry name" value="S1_domain"/>
</dbReference>
<dbReference type="InterPro" id="IPR006641">
    <property type="entry name" value="YqgF/RNaseH-like_dom"/>
</dbReference>
<dbReference type="InterPro" id="IPR012340">
    <property type="entry name" value="NA-bd_OB-fold"/>
</dbReference>
<dbReference type="InterPro" id="IPR018974">
    <property type="entry name" value="Tex-like_N"/>
</dbReference>
<dbReference type="PANTHER" id="PTHR10724">
    <property type="entry name" value="30S RIBOSOMAL PROTEIN S1"/>
    <property type="match status" value="1"/>
</dbReference>
<dbReference type="InterPro" id="IPR044146">
    <property type="entry name" value="S1_Tex"/>
</dbReference>
<dbReference type="CDD" id="cd05685">
    <property type="entry name" value="S1_Tex"/>
    <property type="match status" value="1"/>
</dbReference>